<sequence length="1194" mass="118338">MSRSTGKLDSPRRSRGARSLLGRTAAIVVALLAVGAAVGSPALGVPGSPGVPQAGATDVFFENFQNQTATNGIRIGQYTGGPAANNSTYVTSPNWAPTGNQCNGWILRSSTPRNATVTTVDSGCDATAWSFLQGMGTAIGLYRGEALATAQTNQILSAYTNGGSNPGPGVQVQTAQPITAGIIPGHFYLISAIYGAANCVSEGPTLNRQDPSLTFNLIQNQTGSGPAPGTGGGTVTPLATGLNPCTDANARVITTAGHTYHIARLNSAGFRMPSGVTSLGIQLYNAAGSYRGNDSGFDDPTIVDATPQLDKVFSPSTLQAGQSTTLTFTITNTDELSAKNGWSFTDTLPAGLAFSGPASTDCPAGVPTIDGTTISGTGNLTAGLASCTFTVPVTSATPGTFTNGPDNIGPIDGLLEPGDSTVVFTQPDLPGISLIKSTDVTDPAQYTVGRLVTYSFDVTNTGNVPLTAVDVTETSFSGAGTPPTITCPTTTLAVGAATTCTATYTIVQADVDVGSVTNAALASGTPPSGPAVTDTSSAVISGSEAPALNLVKTADASGVSAPAAVGDPVAYTITVTNTGNVTLEGVGVDDTLLGGDITLTWPGVAGTLAPGESVVATGTHAVTQTEIDAGHVTNTATATGSTAGGTDVTAGPQSTDTPLTPGPHLSITKAATPSFSTPPAVGDPIIFDFTITNDGNLTLHGVVLTDRLPGLSPPVYTWPGAAGVLAPGDTATATATYAITQADIDAGGVLNTAFATGTTPAGAETPSEPADTSTPITRAPAIALTKTADASGVQNPTRPGDPVVYLFAVTNTGNTTLTGVRITDSLAGLGPLTFVWPGADGVLEPGQQARATATYAVTGADIDAGEVVNSAVASGTASDESTVESPPAGTTTPLGAVANLSLVKSVSPNGPAQFVAGQLLTYSFVVTNTGNVPVGGVSIQETAFSGTGTMSTATCPGTVLQPGDQVTCTATYTLTQADIDAGRVTNTAIATGTTRDDVAVPSNESDAVVPAEPAPAVTLVKTADVTQVTEAGQTVTYSYVVTNVGNVTLGAPTVAETIFTGAGTAPTPACPPETTSLAPGASVTCTASYVVVAADLTGEPIANTATASASAPGQQTVTSPPASASVDTVVPGPPTPTPTPTPVPPPPGPSGEGSSPLAGTGSTISIAAIAVAGLLIISGAIVLLTRRRRRPGAR</sequence>
<accession>A0AAU7GAP8</accession>
<feature type="domain" description="DUF7507" evidence="3">
    <location>
        <begin position="1014"/>
        <end position="1119"/>
    </location>
</feature>
<feature type="domain" description="DUF7507" evidence="3">
    <location>
        <begin position="899"/>
        <end position="1002"/>
    </location>
</feature>
<dbReference type="PANTHER" id="PTHR34819:SF3">
    <property type="entry name" value="CELL SURFACE PROTEIN"/>
    <property type="match status" value="1"/>
</dbReference>
<dbReference type="InterPro" id="IPR051172">
    <property type="entry name" value="Chlamydia_OmcB"/>
</dbReference>
<feature type="domain" description="DUF7507" evidence="3">
    <location>
        <begin position="663"/>
        <end position="767"/>
    </location>
</feature>
<dbReference type="RefSeq" id="WP_348787024.1">
    <property type="nucleotide sequence ID" value="NZ_CP157390.1"/>
</dbReference>
<feature type="transmembrane region" description="Helical" evidence="2">
    <location>
        <begin position="1164"/>
        <end position="1184"/>
    </location>
</feature>
<dbReference type="InterPro" id="IPR055354">
    <property type="entry name" value="DUF7507"/>
</dbReference>
<dbReference type="PANTHER" id="PTHR34819">
    <property type="entry name" value="LARGE CYSTEINE-RICH PERIPLASMIC PROTEIN OMCB"/>
    <property type="match status" value="1"/>
</dbReference>
<dbReference type="NCBIfam" id="TIGR01451">
    <property type="entry name" value="B_ant_repeat"/>
    <property type="match status" value="6"/>
</dbReference>
<dbReference type="Gene3D" id="2.60.40.10">
    <property type="entry name" value="Immunoglobulins"/>
    <property type="match status" value="3"/>
</dbReference>
<organism evidence="5">
    <name type="scientific">Leifsonia sp. NPDC080035</name>
    <dbReference type="NCBI Taxonomy" id="3143936"/>
    <lineage>
        <taxon>Bacteria</taxon>
        <taxon>Bacillati</taxon>
        <taxon>Actinomycetota</taxon>
        <taxon>Actinomycetes</taxon>
        <taxon>Micrococcales</taxon>
        <taxon>Microbacteriaceae</taxon>
        <taxon>Leifsonia</taxon>
    </lineage>
</organism>
<reference evidence="5" key="1">
    <citation type="submission" date="2024-05" db="EMBL/GenBank/DDBJ databases">
        <title>The Natural Products Discovery Center: Release of the First 8490 Sequenced Strains for Exploring Actinobacteria Biosynthetic Diversity.</title>
        <authorList>
            <person name="Kalkreuter E."/>
            <person name="Kautsar S.A."/>
            <person name="Yang D."/>
            <person name="Bader C.D."/>
            <person name="Teijaro C.N."/>
            <person name="Fluegel L."/>
            <person name="Davis C.M."/>
            <person name="Simpson J.R."/>
            <person name="Lauterbach L."/>
            <person name="Steele A.D."/>
            <person name="Gui C."/>
            <person name="Meng S."/>
            <person name="Li G."/>
            <person name="Viehrig K."/>
            <person name="Ye F."/>
            <person name="Su P."/>
            <person name="Kiefer A.F."/>
            <person name="Nichols A."/>
            <person name="Cepeda A.J."/>
            <person name="Yan W."/>
            <person name="Fan B."/>
            <person name="Jiang Y."/>
            <person name="Adhikari A."/>
            <person name="Zheng C.-J."/>
            <person name="Schuster L."/>
            <person name="Cowan T.M."/>
            <person name="Smanski M.J."/>
            <person name="Chevrette M.G."/>
            <person name="de Carvalho L.P.S."/>
            <person name="Shen B."/>
        </authorList>
    </citation>
    <scope>NUCLEOTIDE SEQUENCE</scope>
    <source>
        <strain evidence="5">NPDC080035</strain>
    </source>
</reference>
<dbReference type="GO" id="GO:0005975">
    <property type="term" value="P:carbohydrate metabolic process"/>
    <property type="evidence" value="ECO:0007669"/>
    <property type="project" value="UniProtKB-ARBA"/>
</dbReference>
<evidence type="ECO:0000256" key="1">
    <source>
        <dbReference type="SAM" id="MobiDB-lite"/>
    </source>
</evidence>
<evidence type="ECO:0000259" key="3">
    <source>
        <dbReference type="Pfam" id="PF24346"/>
    </source>
</evidence>
<dbReference type="Pfam" id="PF25564">
    <property type="entry name" value="DUF7933"/>
    <property type="match status" value="1"/>
</dbReference>
<feature type="domain" description="DUF7507" evidence="3">
    <location>
        <begin position="779"/>
        <end position="885"/>
    </location>
</feature>
<feature type="compositionally biased region" description="Polar residues" evidence="1">
    <location>
        <begin position="1106"/>
        <end position="1122"/>
    </location>
</feature>
<dbReference type="EMBL" id="CP157390">
    <property type="protein sequence ID" value="XBM47048.1"/>
    <property type="molecule type" value="Genomic_DNA"/>
</dbReference>
<name>A0AAU7GAP8_9MICO</name>
<feature type="compositionally biased region" description="Low complexity" evidence="1">
    <location>
        <begin position="633"/>
        <end position="651"/>
    </location>
</feature>
<feature type="region of interest" description="Disordered" evidence="1">
    <location>
        <begin position="626"/>
        <end position="675"/>
    </location>
</feature>
<dbReference type="Pfam" id="PF24346">
    <property type="entry name" value="DUF7507"/>
    <property type="match status" value="6"/>
</dbReference>
<feature type="domain" description="DUF7507" evidence="3">
    <location>
        <begin position="430"/>
        <end position="535"/>
    </location>
</feature>
<dbReference type="InterPro" id="IPR047589">
    <property type="entry name" value="DUF11_rpt"/>
</dbReference>
<evidence type="ECO:0000313" key="5">
    <source>
        <dbReference type="EMBL" id="XBM47048.1"/>
    </source>
</evidence>
<keyword evidence="2" id="KW-0472">Membrane</keyword>
<feature type="domain" description="DUF7507" evidence="3">
    <location>
        <begin position="545"/>
        <end position="649"/>
    </location>
</feature>
<dbReference type="NCBIfam" id="TIGR01167">
    <property type="entry name" value="LPXTG_anchor"/>
    <property type="match status" value="1"/>
</dbReference>
<keyword evidence="2" id="KW-1133">Transmembrane helix</keyword>
<feature type="compositionally biased region" description="Pro residues" evidence="1">
    <location>
        <begin position="1131"/>
        <end position="1149"/>
    </location>
</feature>
<proteinExistence type="predicted"/>
<keyword evidence="2" id="KW-0812">Transmembrane</keyword>
<dbReference type="InterPro" id="IPR057693">
    <property type="entry name" value="DUF7933"/>
</dbReference>
<protein>
    <submittedName>
        <fullName evidence="5">LPXTG cell wall anchor domain-containing protein</fullName>
    </submittedName>
</protein>
<gene>
    <name evidence="5" type="ORF">AAME72_13265</name>
</gene>
<dbReference type="AlphaFoldDB" id="A0AAU7GAP8"/>
<evidence type="ECO:0000256" key="2">
    <source>
        <dbReference type="SAM" id="Phobius"/>
    </source>
</evidence>
<evidence type="ECO:0000259" key="4">
    <source>
        <dbReference type="Pfam" id="PF25564"/>
    </source>
</evidence>
<feature type="region of interest" description="Disordered" evidence="1">
    <location>
        <begin position="1106"/>
        <end position="1159"/>
    </location>
</feature>
<dbReference type="InterPro" id="IPR013783">
    <property type="entry name" value="Ig-like_fold"/>
</dbReference>
<feature type="domain" description="DUF7933" evidence="4">
    <location>
        <begin position="307"/>
        <end position="404"/>
    </location>
</feature>